<evidence type="ECO:0000256" key="4">
    <source>
        <dbReference type="ARBA" id="ARBA00022475"/>
    </source>
</evidence>
<keyword evidence="9" id="KW-0333">Golgi apparatus</keyword>
<comment type="similarity">
    <text evidence="2">Belongs to the SNAP-25 family.</text>
</comment>
<evidence type="ECO:0000256" key="6">
    <source>
        <dbReference type="ARBA" id="ARBA00022553"/>
    </source>
</evidence>
<keyword evidence="13" id="KW-0966">Cell projection</keyword>
<dbReference type="Proteomes" id="UP001066276">
    <property type="component" value="Chromosome 11"/>
</dbReference>
<evidence type="ECO:0000256" key="19">
    <source>
        <dbReference type="ARBA" id="ARBA00042308"/>
    </source>
</evidence>
<evidence type="ECO:0000256" key="7">
    <source>
        <dbReference type="ARBA" id="ARBA00022927"/>
    </source>
</evidence>
<comment type="caution">
    <text evidence="24">The sequence shown here is derived from an EMBL/GenBank/DDBJ whole genome shotgun (WGS) entry which is preliminary data.</text>
</comment>
<dbReference type="CDD" id="cd15887">
    <property type="entry name" value="SNARE_SNAP29N"/>
    <property type="match status" value="1"/>
</dbReference>
<dbReference type="SMART" id="SM00397">
    <property type="entry name" value="t_SNARE"/>
    <property type="match status" value="2"/>
</dbReference>
<dbReference type="GO" id="GO:0015031">
    <property type="term" value="P:protein transport"/>
    <property type="evidence" value="ECO:0007669"/>
    <property type="project" value="UniProtKB-KW"/>
</dbReference>
<dbReference type="SUPFAM" id="SSF58038">
    <property type="entry name" value="SNARE fusion complex"/>
    <property type="match status" value="2"/>
</dbReference>
<keyword evidence="12" id="KW-0472">Membrane</keyword>
<dbReference type="GO" id="GO:0098793">
    <property type="term" value="C:presynapse"/>
    <property type="evidence" value="ECO:0007669"/>
    <property type="project" value="GOC"/>
</dbReference>
<dbReference type="GO" id="GO:0005484">
    <property type="term" value="F:SNAP receptor activity"/>
    <property type="evidence" value="ECO:0007669"/>
    <property type="project" value="TreeGrafter"/>
</dbReference>
<evidence type="ECO:0000256" key="5">
    <source>
        <dbReference type="ARBA" id="ARBA00022490"/>
    </source>
</evidence>
<accession>A0AAV7LW50</accession>
<feature type="domain" description="T-SNARE coiled-coil homology" evidence="23">
    <location>
        <begin position="196"/>
        <end position="258"/>
    </location>
</feature>
<organism evidence="24 25">
    <name type="scientific">Pleurodeles waltl</name>
    <name type="common">Iberian ribbed newt</name>
    <dbReference type="NCBI Taxonomy" id="8319"/>
    <lineage>
        <taxon>Eukaryota</taxon>
        <taxon>Metazoa</taxon>
        <taxon>Chordata</taxon>
        <taxon>Craniata</taxon>
        <taxon>Vertebrata</taxon>
        <taxon>Euteleostomi</taxon>
        <taxon>Amphibia</taxon>
        <taxon>Batrachia</taxon>
        <taxon>Caudata</taxon>
        <taxon>Salamandroidea</taxon>
        <taxon>Salamandridae</taxon>
        <taxon>Pleurodelinae</taxon>
        <taxon>Pleurodeles</taxon>
    </lineage>
</organism>
<keyword evidence="8" id="KW-0072">Autophagy</keyword>
<feature type="compositionally biased region" description="Basic and acidic residues" evidence="22">
    <location>
        <begin position="31"/>
        <end position="44"/>
    </location>
</feature>
<keyword evidence="11" id="KW-0969">Cilium</keyword>
<evidence type="ECO:0000256" key="15">
    <source>
        <dbReference type="ARBA" id="ARBA00037064"/>
    </source>
</evidence>
<keyword evidence="25" id="KW-1185">Reference proteome</keyword>
<dbReference type="EMBL" id="JANPWB010000015">
    <property type="protein sequence ID" value="KAJ1093783.1"/>
    <property type="molecule type" value="Genomic_DNA"/>
</dbReference>
<evidence type="ECO:0000256" key="22">
    <source>
        <dbReference type="SAM" id="MobiDB-lite"/>
    </source>
</evidence>
<evidence type="ECO:0000313" key="24">
    <source>
        <dbReference type="EMBL" id="KAJ1093783.1"/>
    </source>
</evidence>
<dbReference type="GO" id="GO:0000139">
    <property type="term" value="C:Golgi membrane"/>
    <property type="evidence" value="ECO:0007669"/>
    <property type="project" value="UniProtKB-SubCell"/>
</dbReference>
<evidence type="ECO:0000256" key="21">
    <source>
        <dbReference type="ARBA" id="ARBA00046522"/>
    </source>
</evidence>
<keyword evidence="5" id="KW-0963">Cytoplasm</keyword>
<evidence type="ECO:0000256" key="3">
    <source>
        <dbReference type="ARBA" id="ARBA00022448"/>
    </source>
</evidence>
<dbReference type="PANTHER" id="PTHR19305:SF9">
    <property type="entry name" value="SYNAPTOSOMAL-ASSOCIATED PROTEIN 29"/>
    <property type="match status" value="1"/>
</dbReference>
<dbReference type="AlphaFoldDB" id="A0AAV7LW50"/>
<dbReference type="FunFam" id="1.20.5.110:FF:000041">
    <property type="entry name" value="Synaptosomal-associated protein 29"/>
    <property type="match status" value="1"/>
</dbReference>
<gene>
    <name evidence="24" type="ORF">NDU88_006875</name>
</gene>
<keyword evidence="7" id="KW-0653">Protein transport</keyword>
<evidence type="ECO:0000256" key="16">
    <source>
        <dbReference type="ARBA" id="ARBA00037808"/>
    </source>
</evidence>
<keyword evidence="10" id="KW-0175">Coiled coil</keyword>
<name>A0AAV7LW50_PLEWA</name>
<comment type="subunit">
    <text evidence="21">Forms a SNARE complex, composed of VAMP8, SNAP29 and STX17, involved in fusion of autophagosome with lysosome. Interacts with multiple syntaxins including STX6. Interacts with EIPR1. Interacts with STX17; this interaction is increased in the absence of TMEM39A.</text>
</comment>
<dbReference type="GO" id="GO:0031410">
    <property type="term" value="C:cytoplasmic vesicle"/>
    <property type="evidence" value="ECO:0007669"/>
    <property type="project" value="UniProtKB-KW"/>
</dbReference>
<dbReference type="Gene3D" id="1.20.5.110">
    <property type="match status" value="2"/>
</dbReference>
<dbReference type="GO" id="GO:0006914">
    <property type="term" value="P:autophagy"/>
    <property type="evidence" value="ECO:0007669"/>
    <property type="project" value="UniProtKB-KW"/>
</dbReference>
<dbReference type="PROSITE" id="PS50192">
    <property type="entry name" value="T_SNARE"/>
    <property type="match status" value="1"/>
</dbReference>
<evidence type="ECO:0000256" key="2">
    <source>
        <dbReference type="ARBA" id="ARBA00009480"/>
    </source>
</evidence>
<evidence type="ECO:0000256" key="11">
    <source>
        <dbReference type="ARBA" id="ARBA00023069"/>
    </source>
</evidence>
<sequence>MSRSYNPFDEDEDDDFRSAKWRQPSNVSDDSAEKQHQGPVDKQRALQQEVMRRAAATVDSSDRCVSLVYESEQVGVETAEELVRQGEALKRTERMVDSMEHELKTSQRHINNIKSVFGGFVNYFKPKPAEPPAAAAAPEYTPNNRLQDAVSAGKGQEANYQASHPNLRKLNTDECSNNAAGASSSSQPYPKNQVLRDYHQKVDNNLDVMSSGLGRLKNLALGLQNEIDDQDVILGRLTTKVDKVDLNIQRTDQKIRKEL</sequence>
<feature type="region of interest" description="Disordered" evidence="22">
    <location>
        <begin position="1"/>
        <end position="44"/>
    </location>
</feature>
<evidence type="ECO:0000259" key="23">
    <source>
        <dbReference type="PROSITE" id="PS50192"/>
    </source>
</evidence>
<evidence type="ECO:0000256" key="9">
    <source>
        <dbReference type="ARBA" id="ARBA00023034"/>
    </source>
</evidence>
<evidence type="ECO:0000256" key="20">
    <source>
        <dbReference type="ARBA" id="ARBA00043032"/>
    </source>
</evidence>
<evidence type="ECO:0000256" key="13">
    <source>
        <dbReference type="ARBA" id="ARBA00023273"/>
    </source>
</evidence>
<keyword evidence="6" id="KW-0597">Phosphoprotein</keyword>
<dbReference type="FunFam" id="1.20.5.110:FF:000051">
    <property type="entry name" value="synaptosomal-associated protein 29"/>
    <property type="match status" value="1"/>
</dbReference>
<dbReference type="GO" id="GO:0031201">
    <property type="term" value="C:SNARE complex"/>
    <property type="evidence" value="ECO:0007669"/>
    <property type="project" value="TreeGrafter"/>
</dbReference>
<dbReference type="GO" id="GO:0031629">
    <property type="term" value="P:synaptic vesicle fusion to presynaptic active zone membrane"/>
    <property type="evidence" value="ECO:0007669"/>
    <property type="project" value="TreeGrafter"/>
</dbReference>
<evidence type="ECO:0000313" key="25">
    <source>
        <dbReference type="Proteomes" id="UP001066276"/>
    </source>
</evidence>
<evidence type="ECO:0000256" key="10">
    <source>
        <dbReference type="ARBA" id="ARBA00023054"/>
    </source>
</evidence>
<dbReference type="GO" id="GO:0000421">
    <property type="term" value="C:autophagosome membrane"/>
    <property type="evidence" value="ECO:0007669"/>
    <property type="project" value="UniProtKB-SubCell"/>
</dbReference>
<evidence type="ECO:0000256" key="12">
    <source>
        <dbReference type="ARBA" id="ARBA00023136"/>
    </source>
</evidence>
<evidence type="ECO:0000256" key="8">
    <source>
        <dbReference type="ARBA" id="ARBA00023006"/>
    </source>
</evidence>
<comment type="subcellular location">
    <subcellularLocation>
        <location evidence="16">Cell projection</location>
        <location evidence="16">Cilium membrane</location>
        <topology evidence="16">Peripheral membrane protein</topology>
    </subcellularLocation>
    <subcellularLocation>
        <location evidence="17">Cytoplasmic vesicle</location>
        <location evidence="17">Autophagosome membrane</location>
        <topology evidence="17">Peripheral membrane protein</topology>
    </subcellularLocation>
    <subcellularLocation>
        <location evidence="1">Golgi apparatus membrane</location>
        <topology evidence="1">Peripheral membrane protein</topology>
    </subcellularLocation>
</comment>
<dbReference type="PANTHER" id="PTHR19305">
    <property type="entry name" value="SYNAPTOSOMAL ASSOCIATED PROTEIN"/>
    <property type="match status" value="1"/>
</dbReference>
<dbReference type="GO" id="GO:0060170">
    <property type="term" value="C:ciliary membrane"/>
    <property type="evidence" value="ECO:0007669"/>
    <property type="project" value="UniProtKB-SubCell"/>
</dbReference>
<dbReference type="GO" id="GO:0019905">
    <property type="term" value="F:syntaxin binding"/>
    <property type="evidence" value="ECO:0007669"/>
    <property type="project" value="TreeGrafter"/>
</dbReference>
<keyword evidence="4" id="KW-1003">Cell membrane</keyword>
<protein>
    <recommendedName>
        <fullName evidence="18">Synaptosomal-associated protein 29</fullName>
    </recommendedName>
    <alternativeName>
        <fullName evidence="19">Soluble 29 kDa NSF attachment protein</fullName>
    </alternativeName>
    <alternativeName>
        <fullName evidence="20">Vesicle-membrane fusion protein SNAP-29</fullName>
    </alternativeName>
</protein>
<dbReference type="InterPro" id="IPR000727">
    <property type="entry name" value="T_SNARE_dom"/>
</dbReference>
<dbReference type="CDD" id="cd15856">
    <property type="entry name" value="SNARE_SNAP29C"/>
    <property type="match status" value="1"/>
</dbReference>
<evidence type="ECO:0000256" key="18">
    <source>
        <dbReference type="ARBA" id="ARBA00041113"/>
    </source>
</evidence>
<proteinExistence type="inferred from homology"/>
<evidence type="ECO:0000256" key="1">
    <source>
        <dbReference type="ARBA" id="ARBA00004395"/>
    </source>
</evidence>
<comment type="function">
    <text evidence="15">SNAREs, soluble N-ethylmaleimide-sensitive factor-attachment protein receptors, are essential proteins for fusion of cellular membranes. SNAREs localized on opposing membranes assemble to form a trans-SNARE complex, an extended, parallel four alpha-helical bundle that drives membrane fusion. SNAP29 is a SNARE involved in autophagy through the direct control of autophagosome membrane fusion with the lysososome membrane. Also plays a role in ciliogenesis by regulating membrane fusions.</text>
</comment>
<evidence type="ECO:0000256" key="14">
    <source>
        <dbReference type="ARBA" id="ARBA00023329"/>
    </source>
</evidence>
<evidence type="ECO:0000256" key="17">
    <source>
        <dbReference type="ARBA" id="ARBA00037854"/>
    </source>
</evidence>
<keyword evidence="3" id="KW-0813">Transport</keyword>
<reference evidence="24" key="1">
    <citation type="journal article" date="2022" name="bioRxiv">
        <title>Sequencing and chromosome-scale assembly of the giantPleurodeles waltlgenome.</title>
        <authorList>
            <person name="Brown T."/>
            <person name="Elewa A."/>
            <person name="Iarovenko S."/>
            <person name="Subramanian E."/>
            <person name="Araus A.J."/>
            <person name="Petzold A."/>
            <person name="Susuki M."/>
            <person name="Suzuki K.-i.T."/>
            <person name="Hayashi T."/>
            <person name="Toyoda A."/>
            <person name="Oliveira C."/>
            <person name="Osipova E."/>
            <person name="Leigh N.D."/>
            <person name="Simon A."/>
            <person name="Yun M.H."/>
        </authorList>
    </citation>
    <scope>NUCLEOTIDE SEQUENCE</scope>
    <source>
        <strain evidence="24">20211129_DDA</strain>
        <tissue evidence="24">Liver</tissue>
    </source>
</reference>
<dbReference type="GO" id="GO:0016082">
    <property type="term" value="P:synaptic vesicle priming"/>
    <property type="evidence" value="ECO:0007669"/>
    <property type="project" value="TreeGrafter"/>
</dbReference>
<keyword evidence="14" id="KW-0968">Cytoplasmic vesicle</keyword>